<gene>
    <name evidence="2" type="ORF">MANES_06G096100</name>
    <name evidence="1" type="ORF">MANES_16G082300</name>
</gene>
<keyword evidence="3" id="KW-1185">Reference proteome</keyword>
<dbReference type="AlphaFoldDB" id="A0A251KNE7"/>
<accession>A0A251KNE7</accession>
<evidence type="ECO:0000313" key="3">
    <source>
        <dbReference type="Proteomes" id="UP000091857"/>
    </source>
</evidence>
<sequence length="126" mass="14092">MQAEYTFQILSSTISPCWVSFWGNPSKPESHLKELKESLECKEQTPSTHCSNWATAPLDEELPQCLKRSSLQIQMNKGFLTNQVQSLSHLDVSYLSLTSTTQLKGSSLTHFQSRNPSLLSALQSTS</sequence>
<evidence type="ECO:0000313" key="2">
    <source>
        <dbReference type="EMBL" id="OAY47665.1"/>
    </source>
</evidence>
<name>A0A251KNE7_MANES</name>
<dbReference type="Gramene" id="Manes.06G096134.1.v8.1">
    <property type="protein sequence ID" value="Manes.06G096134.1.v8.1.CDS.1"/>
    <property type="gene ID" value="Manes.06G096134.v8.1"/>
</dbReference>
<dbReference type="Proteomes" id="UP000091857">
    <property type="component" value="Chromosome 6"/>
</dbReference>
<organism evidence="2 3">
    <name type="scientific">Manihot esculenta</name>
    <name type="common">Cassava</name>
    <name type="synonym">Jatropha manihot</name>
    <dbReference type="NCBI Taxonomy" id="3983"/>
    <lineage>
        <taxon>Eukaryota</taxon>
        <taxon>Viridiplantae</taxon>
        <taxon>Streptophyta</taxon>
        <taxon>Embryophyta</taxon>
        <taxon>Tracheophyta</taxon>
        <taxon>Spermatophyta</taxon>
        <taxon>Magnoliopsida</taxon>
        <taxon>eudicotyledons</taxon>
        <taxon>Gunneridae</taxon>
        <taxon>Pentapetalae</taxon>
        <taxon>rosids</taxon>
        <taxon>fabids</taxon>
        <taxon>Malpighiales</taxon>
        <taxon>Euphorbiaceae</taxon>
        <taxon>Crotonoideae</taxon>
        <taxon>Manihoteae</taxon>
        <taxon>Manihot</taxon>
    </lineage>
</organism>
<proteinExistence type="predicted"/>
<evidence type="ECO:0000313" key="1">
    <source>
        <dbReference type="EMBL" id="OAY26880.1"/>
    </source>
</evidence>
<reference evidence="2 3" key="1">
    <citation type="submission" date="2016-02" db="EMBL/GenBank/DDBJ databases">
        <title>WGS assembly of Manihot esculenta.</title>
        <authorList>
            <person name="Bredeson J.V."/>
            <person name="Prochnik S.E."/>
            <person name="Lyons J.B."/>
            <person name="Schmutz J."/>
            <person name="Grimwood J."/>
            <person name="Vrebalov J."/>
            <person name="Bart R.S."/>
            <person name="Amuge T."/>
            <person name="Ferguson M.E."/>
            <person name="Green R."/>
            <person name="Putnam N."/>
            <person name="Stites J."/>
            <person name="Rounsley S."/>
            <person name="Rokhsar D.S."/>
        </authorList>
    </citation>
    <scope>NUCLEOTIDE SEQUENCE [LARGE SCALE GENOMIC DNA]</scope>
    <source>
        <strain evidence="3">cv. AM560-2</strain>
        <tissue evidence="2">Leaf</tissue>
    </source>
</reference>
<protein>
    <submittedName>
        <fullName evidence="2">Uncharacterized protein</fullName>
    </submittedName>
</protein>
<dbReference type="EMBL" id="CM004392">
    <property type="protein sequence ID" value="OAY47665.1"/>
    <property type="molecule type" value="Genomic_DNA"/>
</dbReference>
<dbReference type="EMBL" id="CM004402">
    <property type="protein sequence ID" value="OAY26880.1"/>
    <property type="molecule type" value="Genomic_DNA"/>
</dbReference>